<feature type="signal peptide" evidence="3">
    <location>
        <begin position="1"/>
        <end position="23"/>
    </location>
</feature>
<feature type="chain" id="PRO_5020339196" description="DUF7137 domain-containing protein" evidence="3">
    <location>
        <begin position="24"/>
        <end position="301"/>
    </location>
</feature>
<comment type="caution">
    <text evidence="5">The sequence shown here is derived from an EMBL/GenBank/DDBJ whole genome shotgun (WGS) entry which is preliminary data.</text>
</comment>
<evidence type="ECO:0000256" key="3">
    <source>
        <dbReference type="SAM" id="SignalP"/>
    </source>
</evidence>
<dbReference type="STRING" id="155417.A0A4Q4TF27"/>
<feature type="transmembrane region" description="Helical" evidence="2">
    <location>
        <begin position="275"/>
        <end position="300"/>
    </location>
</feature>
<proteinExistence type="predicted"/>
<dbReference type="InterPro" id="IPR055561">
    <property type="entry name" value="DUF7137"/>
</dbReference>
<keyword evidence="2" id="KW-0472">Membrane</keyword>
<organism evidence="5 6">
    <name type="scientific">Monosporascus ibericus</name>
    <dbReference type="NCBI Taxonomy" id="155417"/>
    <lineage>
        <taxon>Eukaryota</taxon>
        <taxon>Fungi</taxon>
        <taxon>Dikarya</taxon>
        <taxon>Ascomycota</taxon>
        <taxon>Pezizomycotina</taxon>
        <taxon>Sordariomycetes</taxon>
        <taxon>Xylariomycetidae</taxon>
        <taxon>Xylariales</taxon>
        <taxon>Xylariales incertae sedis</taxon>
        <taxon>Monosporascus</taxon>
    </lineage>
</organism>
<keyword evidence="2" id="KW-1133">Transmembrane helix</keyword>
<feature type="region of interest" description="Disordered" evidence="1">
    <location>
        <begin position="41"/>
        <end position="125"/>
    </location>
</feature>
<evidence type="ECO:0000256" key="1">
    <source>
        <dbReference type="SAM" id="MobiDB-lite"/>
    </source>
</evidence>
<dbReference type="Pfam" id="PF23585">
    <property type="entry name" value="DUF7137"/>
    <property type="match status" value="1"/>
</dbReference>
<evidence type="ECO:0000313" key="5">
    <source>
        <dbReference type="EMBL" id="RYP03863.1"/>
    </source>
</evidence>
<evidence type="ECO:0000313" key="6">
    <source>
        <dbReference type="Proteomes" id="UP000293360"/>
    </source>
</evidence>
<dbReference type="Proteomes" id="UP000293360">
    <property type="component" value="Unassembled WGS sequence"/>
</dbReference>
<dbReference type="EMBL" id="QJNU01000238">
    <property type="protein sequence ID" value="RYP03863.1"/>
    <property type="molecule type" value="Genomic_DNA"/>
</dbReference>
<gene>
    <name evidence="5" type="ORF">DL764_004842</name>
</gene>
<keyword evidence="3" id="KW-0732">Signal</keyword>
<keyword evidence="2" id="KW-0812">Transmembrane</keyword>
<feature type="compositionally biased region" description="Low complexity" evidence="1">
    <location>
        <begin position="78"/>
        <end position="116"/>
    </location>
</feature>
<dbReference type="AlphaFoldDB" id="A0A4Q4TF27"/>
<dbReference type="OrthoDB" id="2435509at2759"/>
<keyword evidence="6" id="KW-1185">Reference proteome</keyword>
<name>A0A4Q4TF27_9PEZI</name>
<protein>
    <recommendedName>
        <fullName evidence="4">DUF7137 domain-containing protein</fullName>
    </recommendedName>
</protein>
<evidence type="ECO:0000259" key="4">
    <source>
        <dbReference type="Pfam" id="PF23585"/>
    </source>
</evidence>
<feature type="compositionally biased region" description="Basic and acidic residues" evidence="1">
    <location>
        <begin position="47"/>
        <end position="77"/>
    </location>
</feature>
<dbReference type="PANTHER" id="PTHR42028">
    <property type="entry name" value="CHROMOSOME 1, WHOLE GENOME SHOTGUN SEQUENCE"/>
    <property type="match status" value="1"/>
</dbReference>
<reference evidence="5 6" key="1">
    <citation type="submission" date="2018-06" db="EMBL/GenBank/DDBJ databases">
        <title>Complete Genomes of Monosporascus.</title>
        <authorList>
            <person name="Robinson A.J."/>
            <person name="Natvig D.O."/>
        </authorList>
    </citation>
    <scope>NUCLEOTIDE SEQUENCE [LARGE SCALE GENOMIC DNA]</scope>
    <source>
        <strain evidence="5 6">CBS 110550</strain>
    </source>
</reference>
<sequence>MKGPRSFRQLLTVAVALSPLASAWSNLLPDVGALVMRQDDATTTAERTTETTRDNDSEPTTTRDEDRTTTRDGDRTTTDSPRPTGDETTTTGRGPTTTNLNTGGRTTGTRSGSDSSEPTRTTFNPIDGAGSVVMVTPGITDAFPLYKIENPTPITWVWNYTQLQGTPTAIDVKVSCSVASATWTLTQNMTFQSPATFTWDTENFQTAGQDPLLTEEYTLLVHDSDGSPTDQAEPGYLAPFDGFRFGLYHKGENVSLTEWECVTCSAANGDLDRKALGFAVSMSAITVLTFTWYVAGFAGLL</sequence>
<dbReference type="PANTHER" id="PTHR42028:SF1">
    <property type="entry name" value="YALI0E30657P"/>
    <property type="match status" value="1"/>
</dbReference>
<feature type="domain" description="DUF7137" evidence="4">
    <location>
        <begin position="128"/>
        <end position="263"/>
    </location>
</feature>
<accession>A0A4Q4TF27</accession>
<evidence type="ECO:0000256" key="2">
    <source>
        <dbReference type="SAM" id="Phobius"/>
    </source>
</evidence>